<proteinExistence type="inferred from homology"/>
<dbReference type="Pfam" id="PF01382">
    <property type="entry name" value="Avidin"/>
    <property type="match status" value="1"/>
</dbReference>
<dbReference type="InterPro" id="IPR036896">
    <property type="entry name" value="Avidin-like_sf"/>
</dbReference>
<sequence>MKPTSVLVVLLSCWMTCAAAQLAQCNLAGQWKNNLGSNMTISVLSDGMLSGSYLTSVSTTNKTIVESPLVGYQQLNGHPTFGFTVQWAFSNSITVFTGQCYRDESGKLFLKTMWLLRSESEEIKDDWAKTRVGYNIFEKLTTISPVPEV</sequence>
<keyword evidence="5" id="KW-0092">Biotin</keyword>
<comment type="similarity">
    <text evidence="2">Belongs to the avidin/streptavidin family.</text>
</comment>
<evidence type="ECO:0000313" key="8">
    <source>
        <dbReference type="EMBL" id="KAG9468217.1"/>
    </source>
</evidence>
<dbReference type="PANTHER" id="PTHR34399">
    <property type="entry name" value="AVIDIN-RELATED"/>
    <property type="match status" value="1"/>
</dbReference>
<feature type="chain" id="PRO_5035279065" description="AVID protein" evidence="7">
    <location>
        <begin position="20"/>
        <end position="149"/>
    </location>
</feature>
<name>A0A8J6JR60_ELECQ</name>
<dbReference type="InterPro" id="IPR005468">
    <property type="entry name" value="Avidin/str"/>
</dbReference>
<evidence type="ECO:0000256" key="7">
    <source>
        <dbReference type="SAM" id="SignalP"/>
    </source>
</evidence>
<comment type="caution">
    <text evidence="8">The sequence shown here is derived from an EMBL/GenBank/DDBJ whole genome shotgun (WGS) entry which is preliminary data.</text>
</comment>
<evidence type="ECO:0000256" key="6">
    <source>
        <dbReference type="PIRSR" id="PIRSR605468-51"/>
    </source>
</evidence>
<dbReference type="InterPro" id="IPR051764">
    <property type="entry name" value="Avidin/Streptavidin-rel"/>
</dbReference>
<evidence type="ECO:0000256" key="5">
    <source>
        <dbReference type="ARBA" id="ARBA00023267"/>
    </source>
</evidence>
<protein>
    <recommendedName>
        <fullName evidence="10">AVID protein</fullName>
    </recommendedName>
</protein>
<dbReference type="PRINTS" id="PR00709">
    <property type="entry name" value="AVIDIN"/>
</dbReference>
<evidence type="ECO:0000256" key="1">
    <source>
        <dbReference type="ARBA" id="ARBA00004613"/>
    </source>
</evidence>
<dbReference type="Gene3D" id="2.40.128.30">
    <property type="entry name" value="Avidin-like"/>
    <property type="match status" value="1"/>
</dbReference>
<keyword evidence="9" id="KW-1185">Reference proteome</keyword>
<dbReference type="AlphaFoldDB" id="A0A8J6JR60"/>
<accession>A0A8J6JR60</accession>
<dbReference type="Proteomes" id="UP000770717">
    <property type="component" value="Unassembled WGS sequence"/>
</dbReference>
<evidence type="ECO:0000313" key="9">
    <source>
        <dbReference type="Proteomes" id="UP000770717"/>
    </source>
</evidence>
<comment type="subcellular location">
    <subcellularLocation>
        <location evidence="1">Secreted</location>
    </subcellularLocation>
</comment>
<keyword evidence="6" id="KW-1015">Disulfide bond</keyword>
<feature type="disulfide bond" evidence="6">
    <location>
        <begin position="25"/>
        <end position="100"/>
    </location>
</feature>
<feature type="signal peptide" evidence="7">
    <location>
        <begin position="1"/>
        <end position="19"/>
    </location>
</feature>
<gene>
    <name evidence="8" type="ORF">GDO78_023224</name>
</gene>
<keyword evidence="3" id="KW-0964">Secreted</keyword>
<evidence type="ECO:0008006" key="10">
    <source>
        <dbReference type="Google" id="ProtNLM"/>
    </source>
</evidence>
<reference evidence="8" key="1">
    <citation type="thesis" date="2020" institute="ProQuest LLC" country="789 East Eisenhower Parkway, Ann Arbor, MI, USA">
        <title>Comparative Genomics and Chromosome Evolution.</title>
        <authorList>
            <person name="Mudd A.B."/>
        </authorList>
    </citation>
    <scope>NUCLEOTIDE SEQUENCE</scope>
    <source>
        <strain evidence="8">HN-11 Male</strain>
        <tissue evidence="8">Kidney and liver</tissue>
    </source>
</reference>
<evidence type="ECO:0000256" key="2">
    <source>
        <dbReference type="ARBA" id="ARBA00006297"/>
    </source>
</evidence>
<keyword evidence="4 7" id="KW-0732">Signal</keyword>
<dbReference type="GO" id="GO:0005576">
    <property type="term" value="C:extracellular region"/>
    <property type="evidence" value="ECO:0007669"/>
    <property type="project" value="UniProtKB-SubCell"/>
</dbReference>
<organism evidence="8 9">
    <name type="scientific">Eleutherodactylus coqui</name>
    <name type="common">Puerto Rican coqui</name>
    <dbReference type="NCBI Taxonomy" id="57060"/>
    <lineage>
        <taxon>Eukaryota</taxon>
        <taxon>Metazoa</taxon>
        <taxon>Chordata</taxon>
        <taxon>Craniata</taxon>
        <taxon>Vertebrata</taxon>
        <taxon>Euteleostomi</taxon>
        <taxon>Amphibia</taxon>
        <taxon>Batrachia</taxon>
        <taxon>Anura</taxon>
        <taxon>Neobatrachia</taxon>
        <taxon>Hyloidea</taxon>
        <taxon>Eleutherodactylidae</taxon>
        <taxon>Eleutherodactylinae</taxon>
        <taxon>Eleutherodactylus</taxon>
        <taxon>Eleutherodactylus</taxon>
    </lineage>
</organism>
<evidence type="ECO:0000256" key="3">
    <source>
        <dbReference type="ARBA" id="ARBA00022525"/>
    </source>
</evidence>
<dbReference type="SUPFAM" id="SSF50876">
    <property type="entry name" value="Avidin/streptavidin"/>
    <property type="match status" value="1"/>
</dbReference>
<dbReference type="EMBL" id="WNTK01000982">
    <property type="protein sequence ID" value="KAG9468217.1"/>
    <property type="molecule type" value="Genomic_DNA"/>
</dbReference>
<dbReference type="PROSITE" id="PS51326">
    <property type="entry name" value="AVIDIN_2"/>
    <property type="match status" value="1"/>
</dbReference>
<dbReference type="OrthoDB" id="2821340at2759"/>
<dbReference type="InterPro" id="IPR005469">
    <property type="entry name" value="Avidin"/>
</dbReference>
<dbReference type="GO" id="GO:0009374">
    <property type="term" value="F:biotin binding"/>
    <property type="evidence" value="ECO:0007669"/>
    <property type="project" value="InterPro"/>
</dbReference>
<evidence type="ECO:0000256" key="4">
    <source>
        <dbReference type="ARBA" id="ARBA00022729"/>
    </source>
</evidence>
<dbReference type="PANTHER" id="PTHR34399:SF4">
    <property type="entry name" value="AVD PROTEIN"/>
    <property type="match status" value="1"/>
</dbReference>